<feature type="transmembrane region" description="Helical" evidence="6">
    <location>
        <begin position="343"/>
        <end position="367"/>
    </location>
</feature>
<evidence type="ECO:0000256" key="1">
    <source>
        <dbReference type="ARBA" id="ARBA00004141"/>
    </source>
</evidence>
<feature type="transmembrane region" description="Helical" evidence="6">
    <location>
        <begin position="154"/>
        <end position="176"/>
    </location>
</feature>
<feature type="transmembrane region" description="Helical" evidence="6">
    <location>
        <begin position="379"/>
        <end position="400"/>
    </location>
</feature>
<keyword evidence="4 6" id="KW-0472">Membrane</keyword>
<dbReference type="AlphaFoldDB" id="A0AA38RP44"/>
<sequence>MNILSNKSRRSSAIHFDLSHPGLQDIRLNDSDSDLSPTMEPRPARFRNIIHEILFVLVCSSAGATFVFLQRSLVVIMDPLEMGLSMTPSELSWTLAGPALSTGVLFLPVTFLVEHFRPVSRKYTLVGSLLLYGVLVGVCAASMDGIFLDAMLALAGAMCAVHLAAAISILGSAYPFPSGRKTVATAFFLVCGNPTAIIVGSMLSGEVSMRFGWRGSFVFLSVLAVLGAIVALVVVPDFDRQPSLKSLAKEMPDEEDVSDEVSAKATTTVWEFDWRGTILLLLAVGLFTVALTAAPEAHDGWSTPYVWLLFAISLLCLGMFVYWEKVTERPMIPPPVWDRPGLLAMLLFILLISMAGCALIFWLPLFMEQVQMQTAFQTAVRLLPAAVTGICISPLLTIVLHRVNHSLVAAVSAFCMIASNVALMYQRSNRGYWETTFPAMILSSVAMDWSLGVATAAFSSSLPLHYQTAGVGLVITVSRLAIPAGLAITTAIHTSFVGRSDITYPEVPYTNVFYTTLSLSVLALTLVPFLQFDRPSPRGGKIPLSMIVHVDPYEDAGYRDFVDNLPSFSIQPRKSSLYANQPKPTTAPDHHPPIPTHAEAAAGPSNSQAAAAAASQRSSSATGDRVIWLVCEDCGASKRMVEQVGDPVRYFYEGGGEGGDRQRPPVVAAEGRRSGSGSLGGGDNTSSSAGASVTSTVRRIPLCKDLNSLRG</sequence>
<dbReference type="Proteomes" id="UP001174691">
    <property type="component" value="Unassembled WGS sequence"/>
</dbReference>
<evidence type="ECO:0000259" key="7">
    <source>
        <dbReference type="PROSITE" id="PS50850"/>
    </source>
</evidence>
<feature type="transmembrane region" description="Helical" evidence="6">
    <location>
        <begin position="49"/>
        <end position="71"/>
    </location>
</feature>
<evidence type="ECO:0000313" key="9">
    <source>
        <dbReference type="Proteomes" id="UP001174691"/>
    </source>
</evidence>
<feature type="transmembrane region" description="Helical" evidence="6">
    <location>
        <begin position="183"/>
        <end position="203"/>
    </location>
</feature>
<dbReference type="InterPro" id="IPR011701">
    <property type="entry name" value="MFS"/>
</dbReference>
<dbReference type="GO" id="GO:0022857">
    <property type="term" value="F:transmembrane transporter activity"/>
    <property type="evidence" value="ECO:0007669"/>
    <property type="project" value="InterPro"/>
</dbReference>
<gene>
    <name evidence="8" type="ORF">NKR19_g4499</name>
</gene>
<dbReference type="Gene3D" id="1.20.1250.20">
    <property type="entry name" value="MFS general substrate transporter like domains"/>
    <property type="match status" value="2"/>
</dbReference>
<feature type="compositionally biased region" description="Polar residues" evidence="5">
    <location>
        <begin position="573"/>
        <end position="584"/>
    </location>
</feature>
<protein>
    <submittedName>
        <fullName evidence="8">MFS general substrate transporter</fullName>
    </submittedName>
</protein>
<accession>A0AA38RP44</accession>
<evidence type="ECO:0000256" key="4">
    <source>
        <dbReference type="ARBA" id="ARBA00023136"/>
    </source>
</evidence>
<dbReference type="PANTHER" id="PTHR42718:SF23">
    <property type="entry name" value="MAJOR FACILITATOR SUPERFAMILY (MFS) PROFILE DOMAIN-CONTAINING PROTEIN"/>
    <property type="match status" value="1"/>
</dbReference>
<evidence type="ECO:0000256" key="3">
    <source>
        <dbReference type="ARBA" id="ARBA00022989"/>
    </source>
</evidence>
<feature type="domain" description="Major facilitator superfamily (MFS) profile" evidence="7">
    <location>
        <begin position="55"/>
        <end position="535"/>
    </location>
</feature>
<reference evidence="8" key="1">
    <citation type="submission" date="2022-07" db="EMBL/GenBank/DDBJ databases">
        <title>Fungi with potential for degradation of polypropylene.</title>
        <authorList>
            <person name="Gostincar C."/>
        </authorList>
    </citation>
    <scope>NUCLEOTIDE SEQUENCE</scope>
    <source>
        <strain evidence="8">EXF-13287</strain>
    </source>
</reference>
<name>A0AA38RP44_9PEZI</name>
<feature type="transmembrane region" description="Helical" evidence="6">
    <location>
        <begin position="91"/>
        <end position="113"/>
    </location>
</feature>
<evidence type="ECO:0000256" key="6">
    <source>
        <dbReference type="SAM" id="Phobius"/>
    </source>
</evidence>
<feature type="compositionally biased region" description="Low complexity" evidence="5">
    <location>
        <begin position="684"/>
        <end position="694"/>
    </location>
</feature>
<comment type="caution">
    <text evidence="8">The sequence shown here is derived from an EMBL/GenBank/DDBJ whole genome shotgun (WGS) entry which is preliminary data.</text>
</comment>
<evidence type="ECO:0000313" key="8">
    <source>
        <dbReference type="EMBL" id="KAJ9154699.1"/>
    </source>
</evidence>
<feature type="transmembrane region" description="Helical" evidence="6">
    <location>
        <begin position="125"/>
        <end position="148"/>
    </location>
</feature>
<dbReference type="SUPFAM" id="SSF103473">
    <property type="entry name" value="MFS general substrate transporter"/>
    <property type="match status" value="1"/>
</dbReference>
<feature type="region of interest" description="Disordered" evidence="5">
    <location>
        <begin position="573"/>
        <end position="617"/>
    </location>
</feature>
<evidence type="ECO:0000256" key="5">
    <source>
        <dbReference type="SAM" id="MobiDB-lite"/>
    </source>
</evidence>
<feature type="transmembrane region" description="Helical" evidence="6">
    <location>
        <begin position="274"/>
        <end position="293"/>
    </location>
</feature>
<dbReference type="InterPro" id="IPR020846">
    <property type="entry name" value="MFS_dom"/>
</dbReference>
<feature type="transmembrane region" description="Helical" evidence="6">
    <location>
        <begin position="437"/>
        <end position="458"/>
    </location>
</feature>
<evidence type="ECO:0000256" key="2">
    <source>
        <dbReference type="ARBA" id="ARBA00022692"/>
    </source>
</evidence>
<proteinExistence type="predicted"/>
<feature type="transmembrane region" description="Helical" evidence="6">
    <location>
        <begin position="407"/>
        <end position="425"/>
    </location>
</feature>
<feature type="transmembrane region" description="Helical" evidence="6">
    <location>
        <begin position="512"/>
        <end position="532"/>
    </location>
</feature>
<feature type="region of interest" description="Disordered" evidence="5">
    <location>
        <begin position="654"/>
        <end position="694"/>
    </location>
</feature>
<keyword evidence="3 6" id="KW-1133">Transmembrane helix</keyword>
<dbReference type="Pfam" id="PF07690">
    <property type="entry name" value="MFS_1"/>
    <property type="match status" value="1"/>
</dbReference>
<feature type="compositionally biased region" description="Low complexity" evidence="5">
    <location>
        <begin position="598"/>
        <end position="617"/>
    </location>
</feature>
<feature type="transmembrane region" description="Helical" evidence="6">
    <location>
        <begin position="305"/>
        <end position="323"/>
    </location>
</feature>
<keyword evidence="2 6" id="KW-0812">Transmembrane</keyword>
<keyword evidence="9" id="KW-1185">Reference proteome</keyword>
<organism evidence="8 9">
    <name type="scientific">Coniochaeta hoffmannii</name>
    <dbReference type="NCBI Taxonomy" id="91930"/>
    <lineage>
        <taxon>Eukaryota</taxon>
        <taxon>Fungi</taxon>
        <taxon>Dikarya</taxon>
        <taxon>Ascomycota</taxon>
        <taxon>Pezizomycotina</taxon>
        <taxon>Sordariomycetes</taxon>
        <taxon>Sordariomycetidae</taxon>
        <taxon>Coniochaetales</taxon>
        <taxon>Coniochaetaceae</taxon>
        <taxon>Coniochaeta</taxon>
    </lineage>
</organism>
<dbReference type="InterPro" id="IPR036259">
    <property type="entry name" value="MFS_trans_sf"/>
</dbReference>
<dbReference type="GO" id="GO:0016020">
    <property type="term" value="C:membrane"/>
    <property type="evidence" value="ECO:0007669"/>
    <property type="project" value="UniProtKB-SubCell"/>
</dbReference>
<feature type="transmembrane region" description="Helical" evidence="6">
    <location>
        <begin position="470"/>
        <end position="492"/>
    </location>
</feature>
<dbReference type="PROSITE" id="PS50850">
    <property type="entry name" value="MFS"/>
    <property type="match status" value="1"/>
</dbReference>
<dbReference type="EMBL" id="JANBVN010000056">
    <property type="protein sequence ID" value="KAJ9154699.1"/>
    <property type="molecule type" value="Genomic_DNA"/>
</dbReference>
<dbReference type="PANTHER" id="PTHR42718">
    <property type="entry name" value="MAJOR FACILITATOR SUPERFAMILY MULTIDRUG TRANSPORTER MFSC"/>
    <property type="match status" value="1"/>
</dbReference>
<comment type="subcellular location">
    <subcellularLocation>
        <location evidence="1">Membrane</location>
        <topology evidence="1">Multi-pass membrane protein</topology>
    </subcellularLocation>
</comment>
<feature type="transmembrane region" description="Helical" evidence="6">
    <location>
        <begin position="215"/>
        <end position="235"/>
    </location>
</feature>